<sequence>MIVSTAKGESERLNHEDDNDLNELLILFYFGYRTFTEKPNQMIEKYGIQRVHHRILFFIARIPGITVNELLTVLEVTKQALNQPLRQLTEKGFILHKTAEYDKRYKQLYLTDRGLNLEKELSKVQQEQMKTIFTKLGGNHREAWVDVMKELSSVRPGQKFFKDLFLTKTTKTNPNNK</sequence>
<dbReference type="PANTHER" id="PTHR42756">
    <property type="entry name" value="TRANSCRIPTIONAL REGULATOR, MARR"/>
    <property type="match status" value="1"/>
</dbReference>
<dbReference type="Gene3D" id="1.10.10.10">
    <property type="entry name" value="Winged helix-like DNA-binding domain superfamily/Winged helix DNA-binding domain"/>
    <property type="match status" value="1"/>
</dbReference>
<dbReference type="GO" id="GO:0003700">
    <property type="term" value="F:DNA-binding transcription factor activity"/>
    <property type="evidence" value="ECO:0007669"/>
    <property type="project" value="InterPro"/>
</dbReference>
<dbReference type="OrthoDB" id="9799368at2"/>
<dbReference type="InterPro" id="IPR000835">
    <property type="entry name" value="HTH_MarR-typ"/>
</dbReference>
<dbReference type="AlphaFoldDB" id="A0A6N8CSJ3"/>
<dbReference type="SUPFAM" id="SSF46785">
    <property type="entry name" value="Winged helix' DNA-binding domain"/>
    <property type="match status" value="1"/>
</dbReference>
<protein>
    <submittedName>
        <fullName evidence="5">MarR family transcriptional regulator</fullName>
    </submittedName>
</protein>
<dbReference type="Proteomes" id="UP000440978">
    <property type="component" value="Unassembled WGS sequence"/>
</dbReference>
<organism evidence="5 6">
    <name type="scientific">Terrilactibacillus tamarindi</name>
    <dbReference type="NCBI Taxonomy" id="2599694"/>
    <lineage>
        <taxon>Bacteria</taxon>
        <taxon>Bacillati</taxon>
        <taxon>Bacillota</taxon>
        <taxon>Bacilli</taxon>
        <taxon>Bacillales</taxon>
        <taxon>Bacillaceae</taxon>
        <taxon>Terrilactibacillus</taxon>
    </lineage>
</organism>
<proteinExistence type="predicted"/>
<evidence type="ECO:0000256" key="1">
    <source>
        <dbReference type="ARBA" id="ARBA00023015"/>
    </source>
</evidence>
<feature type="domain" description="HTH marR-type" evidence="4">
    <location>
        <begin position="18"/>
        <end position="153"/>
    </location>
</feature>
<evidence type="ECO:0000313" key="5">
    <source>
        <dbReference type="EMBL" id="MTT33124.1"/>
    </source>
</evidence>
<dbReference type="PROSITE" id="PS50995">
    <property type="entry name" value="HTH_MARR_2"/>
    <property type="match status" value="1"/>
</dbReference>
<evidence type="ECO:0000256" key="3">
    <source>
        <dbReference type="ARBA" id="ARBA00023163"/>
    </source>
</evidence>
<gene>
    <name evidence="5" type="ORF">GMB86_14020</name>
</gene>
<dbReference type="SMART" id="SM00347">
    <property type="entry name" value="HTH_MARR"/>
    <property type="match status" value="1"/>
</dbReference>
<dbReference type="InterPro" id="IPR036390">
    <property type="entry name" value="WH_DNA-bd_sf"/>
</dbReference>
<dbReference type="InterPro" id="IPR036388">
    <property type="entry name" value="WH-like_DNA-bd_sf"/>
</dbReference>
<comment type="caution">
    <text evidence="5">The sequence shown here is derived from an EMBL/GenBank/DDBJ whole genome shotgun (WGS) entry which is preliminary data.</text>
</comment>
<dbReference type="Pfam" id="PF12802">
    <property type="entry name" value="MarR_2"/>
    <property type="match status" value="1"/>
</dbReference>
<evidence type="ECO:0000259" key="4">
    <source>
        <dbReference type="PROSITE" id="PS50995"/>
    </source>
</evidence>
<evidence type="ECO:0000256" key="2">
    <source>
        <dbReference type="ARBA" id="ARBA00023125"/>
    </source>
</evidence>
<name>A0A6N8CSJ3_9BACI</name>
<accession>A0A6N8CSJ3</accession>
<dbReference type="GO" id="GO:0003677">
    <property type="term" value="F:DNA binding"/>
    <property type="evidence" value="ECO:0007669"/>
    <property type="project" value="UniProtKB-KW"/>
</dbReference>
<keyword evidence="3" id="KW-0804">Transcription</keyword>
<dbReference type="EMBL" id="WNHB01000027">
    <property type="protein sequence ID" value="MTT33124.1"/>
    <property type="molecule type" value="Genomic_DNA"/>
</dbReference>
<evidence type="ECO:0000313" key="6">
    <source>
        <dbReference type="Proteomes" id="UP000440978"/>
    </source>
</evidence>
<keyword evidence="2" id="KW-0238">DNA-binding</keyword>
<dbReference type="PANTHER" id="PTHR42756:SF1">
    <property type="entry name" value="TRANSCRIPTIONAL REPRESSOR OF EMRAB OPERON"/>
    <property type="match status" value="1"/>
</dbReference>
<keyword evidence="6" id="KW-1185">Reference proteome</keyword>
<reference evidence="5 6" key="1">
    <citation type="submission" date="2019-11" db="EMBL/GenBank/DDBJ databases">
        <title>Terrilactibacillus tamarindus sp. nov. BCM23-1 isolated from bark of Tamarindus indica.</title>
        <authorList>
            <person name="Kingkaew E."/>
            <person name="Tanasupawat S."/>
        </authorList>
    </citation>
    <scope>NUCLEOTIDE SEQUENCE [LARGE SCALE GENOMIC DNA]</scope>
    <source>
        <strain evidence="5 6">BCM23-1</strain>
    </source>
</reference>
<keyword evidence="1" id="KW-0805">Transcription regulation</keyword>